<evidence type="ECO:0000313" key="3">
    <source>
        <dbReference type="Proteomes" id="UP000741013"/>
    </source>
</evidence>
<feature type="transmembrane region" description="Helical" evidence="1">
    <location>
        <begin position="81"/>
        <end position="102"/>
    </location>
</feature>
<dbReference type="InterPro" id="IPR025962">
    <property type="entry name" value="SdpI/YhfL"/>
</dbReference>
<organism evidence="2 3">
    <name type="scientific">Amycolatopsis magusensis</name>
    <dbReference type="NCBI Taxonomy" id="882444"/>
    <lineage>
        <taxon>Bacteria</taxon>
        <taxon>Bacillati</taxon>
        <taxon>Actinomycetota</taxon>
        <taxon>Actinomycetes</taxon>
        <taxon>Pseudonocardiales</taxon>
        <taxon>Pseudonocardiaceae</taxon>
        <taxon>Amycolatopsis</taxon>
    </lineage>
</organism>
<proteinExistence type="predicted"/>
<dbReference type="Pfam" id="PF13630">
    <property type="entry name" value="SdpI"/>
    <property type="match status" value="1"/>
</dbReference>
<gene>
    <name evidence="2" type="ORF">JOM49_001299</name>
</gene>
<keyword evidence="1" id="KW-1133">Transmembrane helix</keyword>
<evidence type="ECO:0008006" key="4">
    <source>
        <dbReference type="Google" id="ProtNLM"/>
    </source>
</evidence>
<dbReference type="EMBL" id="JAGGMS010000001">
    <property type="protein sequence ID" value="MBP2179773.1"/>
    <property type="molecule type" value="Genomic_DNA"/>
</dbReference>
<evidence type="ECO:0000313" key="2">
    <source>
        <dbReference type="EMBL" id="MBP2179773.1"/>
    </source>
</evidence>
<protein>
    <recommendedName>
        <fullName evidence="4">SdpI/YhfL protein family protein</fullName>
    </recommendedName>
</protein>
<reference evidence="2 3" key="1">
    <citation type="submission" date="2021-03" db="EMBL/GenBank/DDBJ databases">
        <title>Sequencing the genomes of 1000 actinobacteria strains.</title>
        <authorList>
            <person name="Klenk H.-P."/>
        </authorList>
    </citation>
    <scope>NUCLEOTIDE SEQUENCE [LARGE SCALE GENOMIC DNA]</scope>
    <source>
        <strain evidence="2 3">DSM 45510</strain>
    </source>
</reference>
<dbReference type="RefSeq" id="WP_209663450.1">
    <property type="nucleotide sequence ID" value="NZ_JAGGMS010000001.1"/>
</dbReference>
<keyword evidence="1" id="KW-0472">Membrane</keyword>
<feature type="transmembrane region" description="Helical" evidence="1">
    <location>
        <begin position="6"/>
        <end position="23"/>
    </location>
</feature>
<name>A0ABS4PK76_9PSEU</name>
<accession>A0ABS4PK76</accession>
<evidence type="ECO:0000256" key="1">
    <source>
        <dbReference type="SAM" id="Phobius"/>
    </source>
</evidence>
<keyword evidence="1" id="KW-0812">Transmembrane</keyword>
<feature type="transmembrane region" description="Helical" evidence="1">
    <location>
        <begin position="53"/>
        <end position="75"/>
    </location>
</feature>
<keyword evidence="3" id="KW-1185">Reference proteome</keyword>
<dbReference type="Proteomes" id="UP000741013">
    <property type="component" value="Unassembled WGS sequence"/>
</dbReference>
<sequence>MLVVALIPIVFGVLVGWGGVLGWRERLPRERGAGVRTAATQRSDEAFRVGNKVAGLPTMVGGAIGVLSGVAALVMPTVGGVIIAAVVGVLGTLVLLAAGGVLGNRAALAVPEPAPAPSGCSGCACGAGGCGAFSSAANPQGA</sequence>
<comment type="caution">
    <text evidence="2">The sequence shown here is derived from an EMBL/GenBank/DDBJ whole genome shotgun (WGS) entry which is preliminary data.</text>
</comment>